<evidence type="ECO:0000256" key="1">
    <source>
        <dbReference type="SAM" id="SignalP"/>
    </source>
</evidence>
<sequence length="484" mass="54689">MKNMRKNLIAVLAIALPFQAASLNLLKANDDFKDKQYDLAFQEYKQGAQVGNSHAYYQLGVMYSKGLGVEPDLVNSILYFSLAAEQNYSQANEILDLMLSNLDTNQLTEVHALLDEFKQNQDVFTQQFMPEIIEENLAHKVTFDGKPELEKKFFIDLDEEELGISPYGGSGNSVGEGGVESFGGIIISKPALLIVETDVASDGSKRNIQKLQKHGLTRGYLDKYKLFPTAKPQFKGKPVDFVTRSYMGVAADDAFAFVDQQPRLYGDIRKIVRAAEKSDTLEEKYQHAIAMTMFPWLEKQPNQAENLMKNLALRGHPAAMYEYGFMLYTKQKDIPEAVKWITEASKYGLARAEYRLGKLLTSSPWVQSDEKKALFWFESAMEKGHDAATLYAAKIKLTSQDPTLKDVAGAIEYLALAEKPQRLNPEYFHLLALSYKDRPARDFKLVIDNLERAIWMGNQANWDTSEWQDLLSQFTTGKVTIADS</sequence>
<dbReference type="InterPro" id="IPR006597">
    <property type="entry name" value="Sel1-like"/>
</dbReference>
<dbReference type="SMART" id="SM00671">
    <property type="entry name" value="SEL1"/>
    <property type="match status" value="3"/>
</dbReference>
<dbReference type="EMBL" id="JAKGAS010000006">
    <property type="protein sequence ID" value="MCF2948844.1"/>
    <property type="molecule type" value="Genomic_DNA"/>
</dbReference>
<gene>
    <name evidence="2" type="ORF">L0668_12055</name>
</gene>
<protein>
    <submittedName>
        <fullName evidence="2">Sel1 repeat family protein</fullName>
    </submittedName>
</protein>
<dbReference type="InterPro" id="IPR050767">
    <property type="entry name" value="Sel1_AlgK"/>
</dbReference>
<reference evidence="2 3" key="1">
    <citation type="submission" date="2022-01" db="EMBL/GenBank/DDBJ databases">
        <title>Paraglaciecola sp. G1-23.</title>
        <authorList>
            <person name="Jin M.S."/>
            <person name="Han D.M."/>
            <person name="Kim H.M."/>
            <person name="Jeon C.O."/>
        </authorList>
    </citation>
    <scope>NUCLEOTIDE SEQUENCE [LARGE SCALE GENOMIC DNA]</scope>
    <source>
        <strain evidence="2 3">G1-23</strain>
    </source>
</reference>
<feature type="chain" id="PRO_5046269471" evidence="1">
    <location>
        <begin position="21"/>
        <end position="484"/>
    </location>
</feature>
<dbReference type="Pfam" id="PF08238">
    <property type="entry name" value="Sel1"/>
    <property type="match status" value="3"/>
</dbReference>
<keyword evidence="1" id="KW-0732">Signal</keyword>
<accession>A0ABS9D813</accession>
<dbReference type="PANTHER" id="PTHR11102">
    <property type="entry name" value="SEL-1-LIKE PROTEIN"/>
    <property type="match status" value="1"/>
</dbReference>
<feature type="signal peptide" evidence="1">
    <location>
        <begin position="1"/>
        <end position="20"/>
    </location>
</feature>
<dbReference type="InterPro" id="IPR011990">
    <property type="entry name" value="TPR-like_helical_dom_sf"/>
</dbReference>
<comment type="caution">
    <text evidence="2">The sequence shown here is derived from an EMBL/GenBank/DDBJ whole genome shotgun (WGS) entry which is preliminary data.</text>
</comment>
<dbReference type="Proteomes" id="UP001521137">
    <property type="component" value="Unassembled WGS sequence"/>
</dbReference>
<dbReference type="PANTHER" id="PTHR11102:SF160">
    <property type="entry name" value="ERAD-ASSOCIATED E3 UBIQUITIN-PROTEIN LIGASE COMPONENT HRD3"/>
    <property type="match status" value="1"/>
</dbReference>
<proteinExistence type="predicted"/>
<dbReference type="Gene3D" id="1.25.40.10">
    <property type="entry name" value="Tetratricopeptide repeat domain"/>
    <property type="match status" value="2"/>
</dbReference>
<evidence type="ECO:0000313" key="3">
    <source>
        <dbReference type="Proteomes" id="UP001521137"/>
    </source>
</evidence>
<name>A0ABS9D813_9ALTE</name>
<dbReference type="SUPFAM" id="SSF81901">
    <property type="entry name" value="HCP-like"/>
    <property type="match status" value="2"/>
</dbReference>
<organism evidence="2 3">
    <name type="scientific">Paraglaciecola algarum</name>
    <dbReference type="NCBI Taxonomy" id="3050085"/>
    <lineage>
        <taxon>Bacteria</taxon>
        <taxon>Pseudomonadati</taxon>
        <taxon>Pseudomonadota</taxon>
        <taxon>Gammaproteobacteria</taxon>
        <taxon>Alteromonadales</taxon>
        <taxon>Alteromonadaceae</taxon>
        <taxon>Paraglaciecola</taxon>
    </lineage>
</organism>
<evidence type="ECO:0000313" key="2">
    <source>
        <dbReference type="EMBL" id="MCF2948844.1"/>
    </source>
</evidence>
<dbReference type="RefSeq" id="WP_235312884.1">
    <property type="nucleotide sequence ID" value="NZ_JAKGAS010000006.1"/>
</dbReference>
<keyword evidence="3" id="KW-1185">Reference proteome</keyword>